<name>A0AAD9JQX5_9ANNE</name>
<dbReference type="SMART" id="SM00054">
    <property type="entry name" value="EFh"/>
    <property type="match status" value="2"/>
</dbReference>
<dbReference type="AlphaFoldDB" id="A0AAD9JQX5"/>
<keyword evidence="1" id="KW-0106">Calcium</keyword>
<organism evidence="3 4">
    <name type="scientific">Paralvinella palmiformis</name>
    <dbReference type="NCBI Taxonomy" id="53620"/>
    <lineage>
        <taxon>Eukaryota</taxon>
        <taxon>Metazoa</taxon>
        <taxon>Spiralia</taxon>
        <taxon>Lophotrochozoa</taxon>
        <taxon>Annelida</taxon>
        <taxon>Polychaeta</taxon>
        <taxon>Sedentaria</taxon>
        <taxon>Canalipalpata</taxon>
        <taxon>Terebellida</taxon>
        <taxon>Terebelliformia</taxon>
        <taxon>Alvinellidae</taxon>
        <taxon>Paralvinella</taxon>
    </lineage>
</organism>
<evidence type="ECO:0000313" key="3">
    <source>
        <dbReference type="EMBL" id="KAK2157557.1"/>
    </source>
</evidence>
<dbReference type="PROSITE" id="PS50222">
    <property type="entry name" value="EF_HAND_2"/>
    <property type="match status" value="2"/>
</dbReference>
<evidence type="ECO:0000313" key="4">
    <source>
        <dbReference type="Proteomes" id="UP001208570"/>
    </source>
</evidence>
<dbReference type="Gene3D" id="1.10.238.10">
    <property type="entry name" value="EF-hand"/>
    <property type="match status" value="2"/>
</dbReference>
<gene>
    <name evidence="3" type="ORF">LSH36_189g06088</name>
</gene>
<feature type="domain" description="EF-hand" evidence="2">
    <location>
        <begin position="3"/>
        <end position="38"/>
    </location>
</feature>
<dbReference type="InterPro" id="IPR002048">
    <property type="entry name" value="EF_hand_dom"/>
</dbReference>
<dbReference type="GO" id="GO:0005509">
    <property type="term" value="F:calcium ion binding"/>
    <property type="evidence" value="ECO:0007669"/>
    <property type="project" value="InterPro"/>
</dbReference>
<dbReference type="EMBL" id="JAODUP010000189">
    <property type="protein sequence ID" value="KAK2157557.1"/>
    <property type="molecule type" value="Genomic_DNA"/>
</dbReference>
<feature type="domain" description="EF-hand" evidence="2">
    <location>
        <begin position="57"/>
        <end position="92"/>
    </location>
</feature>
<dbReference type="SUPFAM" id="SSF47473">
    <property type="entry name" value="EF-hand"/>
    <property type="match status" value="1"/>
</dbReference>
<dbReference type="InterPro" id="IPR011992">
    <property type="entry name" value="EF-hand-dom_pair"/>
</dbReference>
<dbReference type="PROSITE" id="PS00018">
    <property type="entry name" value="EF_HAND_1"/>
    <property type="match status" value="2"/>
</dbReference>
<dbReference type="Proteomes" id="UP001208570">
    <property type="component" value="Unassembled WGS sequence"/>
</dbReference>
<dbReference type="InterPro" id="IPR018247">
    <property type="entry name" value="EF_Hand_1_Ca_BS"/>
</dbReference>
<proteinExistence type="predicted"/>
<accession>A0AAD9JQX5</accession>
<dbReference type="Pfam" id="PF13499">
    <property type="entry name" value="EF-hand_7"/>
    <property type="match status" value="1"/>
</dbReference>
<evidence type="ECO:0000259" key="2">
    <source>
        <dbReference type="PROSITE" id="PS50222"/>
    </source>
</evidence>
<protein>
    <recommendedName>
        <fullName evidence="2">EF-hand domain-containing protein</fullName>
    </recommendedName>
</protein>
<keyword evidence="4" id="KW-1185">Reference proteome</keyword>
<comment type="caution">
    <text evidence="3">The sequence shown here is derived from an EMBL/GenBank/DDBJ whole genome shotgun (WGS) entry which is preliminary data.</text>
</comment>
<evidence type="ECO:0000256" key="1">
    <source>
        <dbReference type="ARBA" id="ARBA00022837"/>
    </source>
</evidence>
<reference evidence="3" key="1">
    <citation type="journal article" date="2023" name="Mol. Biol. Evol.">
        <title>Third-Generation Sequencing Reveals the Adaptive Role of the Epigenome in Three Deep-Sea Polychaetes.</title>
        <authorList>
            <person name="Perez M."/>
            <person name="Aroh O."/>
            <person name="Sun Y."/>
            <person name="Lan Y."/>
            <person name="Juniper S.K."/>
            <person name="Young C.R."/>
            <person name="Angers B."/>
            <person name="Qian P.Y."/>
        </authorList>
    </citation>
    <scope>NUCLEOTIDE SEQUENCE</scope>
    <source>
        <strain evidence="3">P08H-3</strain>
    </source>
</reference>
<sequence length="95" mass="11454">MASQRMAYEQWFYDADTDKNGYLTKKELRKALKSKGYRVTSKQFKINCVFRALKHSLNPDELFRIMNHMDKDKTGTINYNEFLRYFLKESGYFDD</sequence>
<dbReference type="CDD" id="cd00051">
    <property type="entry name" value="EFh"/>
    <property type="match status" value="1"/>
</dbReference>